<evidence type="ECO:0000313" key="4">
    <source>
        <dbReference type="Proteomes" id="UP000622610"/>
    </source>
</evidence>
<dbReference type="HAMAP" id="MF_01375">
    <property type="entry name" value="PhnX"/>
    <property type="match status" value="1"/>
</dbReference>
<protein>
    <recommendedName>
        <fullName evidence="2">Phosphonoacetaldehyde hydrolase</fullName>
        <shortName evidence="2">Phosphonatase</shortName>
        <ecNumber evidence="2">3.11.1.1</ecNumber>
    </recommendedName>
    <alternativeName>
        <fullName evidence="2">Phosphonoacetaldehyde phosphonohydrolase</fullName>
    </alternativeName>
</protein>
<comment type="catalytic activity">
    <reaction evidence="2">
        <text>phosphonoacetaldehyde + H2O = acetaldehyde + phosphate + H(+)</text>
        <dbReference type="Rhea" id="RHEA:18905"/>
        <dbReference type="ChEBI" id="CHEBI:15343"/>
        <dbReference type="ChEBI" id="CHEBI:15377"/>
        <dbReference type="ChEBI" id="CHEBI:15378"/>
        <dbReference type="ChEBI" id="CHEBI:43474"/>
        <dbReference type="ChEBI" id="CHEBI:58383"/>
        <dbReference type="EC" id="3.11.1.1"/>
    </reaction>
</comment>
<dbReference type="AlphaFoldDB" id="A0A917N496"/>
<feature type="active site" description="Schiff-base intermediate with substrate" evidence="2">
    <location>
        <position position="50"/>
    </location>
</feature>
<keyword evidence="1 2" id="KW-0704">Schiff base</keyword>
<dbReference type="GO" id="GO:0005829">
    <property type="term" value="C:cytosol"/>
    <property type="evidence" value="ECO:0007669"/>
    <property type="project" value="TreeGrafter"/>
</dbReference>
<dbReference type="Gene3D" id="3.40.50.1000">
    <property type="entry name" value="HAD superfamily/HAD-like"/>
    <property type="match status" value="1"/>
</dbReference>
<keyword evidence="4" id="KW-1185">Reference proteome</keyword>
<gene>
    <name evidence="2" type="primary">phnX</name>
    <name evidence="3" type="ORF">GCM10011482_08950</name>
</gene>
<evidence type="ECO:0000256" key="1">
    <source>
        <dbReference type="ARBA" id="ARBA00023270"/>
    </source>
</evidence>
<dbReference type="Pfam" id="PF00702">
    <property type="entry name" value="Hydrolase"/>
    <property type="match status" value="1"/>
</dbReference>
<dbReference type="InterPro" id="IPR050155">
    <property type="entry name" value="HAD-like_hydrolase_sf"/>
</dbReference>
<proteinExistence type="inferred from homology"/>
<dbReference type="SUPFAM" id="SSF56784">
    <property type="entry name" value="HAD-like"/>
    <property type="match status" value="1"/>
</dbReference>
<dbReference type="GO" id="GO:0019700">
    <property type="term" value="P:organic phosphonate catabolic process"/>
    <property type="evidence" value="ECO:0007669"/>
    <property type="project" value="InterPro"/>
</dbReference>
<dbReference type="PANTHER" id="PTHR43434">
    <property type="entry name" value="PHOSPHOGLYCOLATE PHOSPHATASE"/>
    <property type="match status" value="1"/>
</dbReference>
<organism evidence="3 4">
    <name type="scientific">Enterococcus alcedinis</name>
    <dbReference type="NCBI Taxonomy" id="1274384"/>
    <lineage>
        <taxon>Bacteria</taxon>
        <taxon>Bacillati</taxon>
        <taxon>Bacillota</taxon>
        <taxon>Bacilli</taxon>
        <taxon>Lactobacillales</taxon>
        <taxon>Enterococcaceae</taxon>
        <taxon>Enterococcus</taxon>
    </lineage>
</organism>
<feature type="binding site" evidence="2">
    <location>
        <position position="11"/>
    </location>
    <ligand>
        <name>Mg(2+)</name>
        <dbReference type="ChEBI" id="CHEBI:18420"/>
    </ligand>
</feature>
<dbReference type="RefSeq" id="WP_188367075.1">
    <property type="nucleotide sequence ID" value="NZ_BMDT01000002.1"/>
</dbReference>
<feature type="binding site" evidence="2">
    <location>
        <position position="9"/>
    </location>
    <ligand>
        <name>Mg(2+)</name>
        <dbReference type="ChEBI" id="CHEBI:18420"/>
    </ligand>
</feature>
<reference evidence="3" key="1">
    <citation type="journal article" date="2014" name="Int. J. Syst. Evol. Microbiol.">
        <title>Complete genome sequence of Corynebacterium casei LMG S-19264T (=DSM 44701T), isolated from a smear-ripened cheese.</title>
        <authorList>
            <consortium name="US DOE Joint Genome Institute (JGI-PGF)"/>
            <person name="Walter F."/>
            <person name="Albersmeier A."/>
            <person name="Kalinowski J."/>
            <person name="Ruckert C."/>
        </authorList>
    </citation>
    <scope>NUCLEOTIDE SEQUENCE</scope>
    <source>
        <strain evidence="3">CCM 8433</strain>
    </source>
</reference>
<reference evidence="3" key="2">
    <citation type="submission" date="2020-09" db="EMBL/GenBank/DDBJ databases">
        <authorList>
            <person name="Sun Q."/>
            <person name="Sedlacek I."/>
        </authorList>
    </citation>
    <scope>NUCLEOTIDE SEQUENCE</scope>
    <source>
        <strain evidence="3">CCM 8433</strain>
    </source>
</reference>
<comment type="function">
    <text evidence="2">Involved in phosphonate degradation.</text>
</comment>
<comment type="cofactor">
    <cofactor evidence="2">
        <name>Mg(2+)</name>
        <dbReference type="ChEBI" id="CHEBI:18420"/>
    </cofactor>
    <text evidence="2">Binds 1 Mg(2+) ion per subunit.</text>
</comment>
<name>A0A917N496_9ENTE</name>
<accession>A0A917N496</accession>
<sequence>MTIKTIIFDWAGTTVDFGCMTPVMAFKNAFLEKGINLTLDEIREPMGKLKRDHTETLLNLPQVQAQWQEKYGQVPTEADVDAIYERFEALLFEDLAENSSLKPDTLAVYNELRDQGYNIGTTTGYTSSMMEVVKDVAAKAGYAPDFIATADLVGNLGRPYPYMVYANMAHFKTKSVDEVVKVGDTISDIEEGLNAGVYTVAVVVGSSEMGLSLTEYEALTKAEQETLIQKVTDKFYQAGADLCVNDLTEFLEKLPTIG</sequence>
<dbReference type="EC" id="3.11.1.1" evidence="2"/>
<dbReference type="GO" id="GO:0008967">
    <property type="term" value="F:phosphoglycolate phosphatase activity"/>
    <property type="evidence" value="ECO:0007669"/>
    <property type="project" value="TreeGrafter"/>
</dbReference>
<dbReference type="NCBIfam" id="TIGR01422">
    <property type="entry name" value="phosphonatase"/>
    <property type="match status" value="1"/>
</dbReference>
<dbReference type="InterPro" id="IPR023198">
    <property type="entry name" value="PGP-like_dom2"/>
</dbReference>
<keyword evidence="2" id="KW-0378">Hydrolase</keyword>
<dbReference type="SFLD" id="SFLDS00003">
    <property type="entry name" value="Haloacid_Dehalogenase"/>
    <property type="match status" value="1"/>
</dbReference>
<dbReference type="SFLD" id="SFLDG01129">
    <property type="entry name" value="C1.5:_HAD__Beta-PGM__Phosphata"/>
    <property type="match status" value="1"/>
</dbReference>
<dbReference type="GO" id="GO:0050194">
    <property type="term" value="F:phosphonoacetaldehyde hydrolase activity"/>
    <property type="evidence" value="ECO:0007669"/>
    <property type="project" value="UniProtKB-UniRule"/>
</dbReference>
<dbReference type="SFLD" id="SFLDG01135">
    <property type="entry name" value="C1.5.6:_HAD__Beta-PGM__Phospha"/>
    <property type="match status" value="1"/>
</dbReference>
<dbReference type="GO" id="GO:0006281">
    <property type="term" value="P:DNA repair"/>
    <property type="evidence" value="ECO:0007669"/>
    <property type="project" value="TreeGrafter"/>
</dbReference>
<comment type="caution">
    <text evidence="3">The sequence shown here is derived from an EMBL/GenBank/DDBJ whole genome shotgun (WGS) entry which is preliminary data.</text>
</comment>
<dbReference type="EMBL" id="BMDT01000002">
    <property type="protein sequence ID" value="GGI65241.1"/>
    <property type="molecule type" value="Genomic_DNA"/>
</dbReference>
<comment type="subunit">
    <text evidence="2">Homodimer.</text>
</comment>
<evidence type="ECO:0000256" key="2">
    <source>
        <dbReference type="HAMAP-Rule" id="MF_01375"/>
    </source>
</evidence>
<dbReference type="PANTHER" id="PTHR43434:SF19">
    <property type="entry name" value="PHOSPHONOACETALDEHYDE HYDROLASE"/>
    <property type="match status" value="1"/>
</dbReference>
<feature type="binding site" evidence="2">
    <location>
        <position position="184"/>
    </location>
    <ligand>
        <name>Mg(2+)</name>
        <dbReference type="ChEBI" id="CHEBI:18420"/>
    </ligand>
</feature>
<keyword evidence="2" id="KW-0479">Metal-binding</keyword>
<keyword evidence="2" id="KW-0460">Magnesium</keyword>
<dbReference type="InterPro" id="IPR036412">
    <property type="entry name" value="HAD-like_sf"/>
</dbReference>
<evidence type="ECO:0000313" key="3">
    <source>
        <dbReference type="EMBL" id="GGI65241.1"/>
    </source>
</evidence>
<dbReference type="InterPro" id="IPR006323">
    <property type="entry name" value="Phosphonoacetald_hydro"/>
</dbReference>
<dbReference type="GO" id="GO:0000287">
    <property type="term" value="F:magnesium ion binding"/>
    <property type="evidence" value="ECO:0007669"/>
    <property type="project" value="UniProtKB-UniRule"/>
</dbReference>
<dbReference type="Gene3D" id="1.10.150.240">
    <property type="entry name" value="Putative phosphatase, domain 2"/>
    <property type="match status" value="1"/>
</dbReference>
<comment type="similarity">
    <text evidence="2">Belongs to the HAD-like hydrolase superfamily. PhnX family.</text>
</comment>
<feature type="active site" description="Nucleophile" evidence="2">
    <location>
        <position position="9"/>
    </location>
</feature>
<dbReference type="Proteomes" id="UP000622610">
    <property type="component" value="Unassembled WGS sequence"/>
</dbReference>
<dbReference type="InterPro" id="IPR023214">
    <property type="entry name" value="HAD_sf"/>
</dbReference>